<dbReference type="Gene3D" id="3.10.620.30">
    <property type="match status" value="1"/>
</dbReference>
<dbReference type="EMBL" id="CP003065">
    <property type="protein sequence ID" value="AEV68704.1"/>
    <property type="molecule type" value="Genomic_DNA"/>
</dbReference>
<accession>G8LWN6</accession>
<dbReference type="PANTHER" id="PTHR33490:SF6">
    <property type="entry name" value="SLL1049 PROTEIN"/>
    <property type="match status" value="1"/>
</dbReference>
<dbReference type="PANTHER" id="PTHR33490">
    <property type="entry name" value="BLR5614 PROTEIN-RELATED"/>
    <property type="match status" value="1"/>
</dbReference>
<dbReference type="InterPro" id="IPR002931">
    <property type="entry name" value="Transglutaminase-like"/>
</dbReference>
<evidence type="ECO:0000313" key="3">
    <source>
        <dbReference type="EMBL" id="AEV68704.1"/>
    </source>
</evidence>
<dbReference type="Pfam" id="PF01841">
    <property type="entry name" value="Transglut_core"/>
    <property type="match status" value="1"/>
</dbReference>
<reference evidence="4" key="1">
    <citation type="submission" date="2011-12" db="EMBL/GenBank/DDBJ databases">
        <title>Complete sequence of Clostridium clariflavum DSM 19732.</title>
        <authorList>
            <consortium name="US DOE Joint Genome Institute"/>
            <person name="Lucas S."/>
            <person name="Han J."/>
            <person name="Lapidus A."/>
            <person name="Cheng J.-F."/>
            <person name="Goodwin L."/>
            <person name="Pitluck S."/>
            <person name="Peters L."/>
            <person name="Teshima H."/>
            <person name="Detter J.C."/>
            <person name="Han C."/>
            <person name="Tapia R."/>
            <person name="Land M."/>
            <person name="Hauser L."/>
            <person name="Kyrpides N."/>
            <person name="Ivanova N."/>
            <person name="Pagani I."/>
            <person name="Kitzmiller T."/>
            <person name="Lynd L."/>
            <person name="Izquierdo J."/>
            <person name="Woyke T."/>
        </authorList>
    </citation>
    <scope>NUCLEOTIDE SEQUENCE [LARGE SCALE GENOMIC DNA]</scope>
    <source>
        <strain evidence="4">DSM 19732 / NBRC 101661 / EBR45</strain>
    </source>
</reference>
<dbReference type="eggNOG" id="COG1305">
    <property type="taxonomic scope" value="Bacteria"/>
</dbReference>
<dbReference type="GO" id="GO:0008233">
    <property type="term" value="F:peptidase activity"/>
    <property type="evidence" value="ECO:0007669"/>
    <property type="project" value="UniProtKB-KW"/>
</dbReference>
<feature type="transmembrane region" description="Helical" evidence="1">
    <location>
        <begin position="858"/>
        <end position="882"/>
    </location>
</feature>
<dbReference type="SUPFAM" id="SSF54001">
    <property type="entry name" value="Cysteine proteinases"/>
    <property type="match status" value="1"/>
</dbReference>
<evidence type="ECO:0000256" key="1">
    <source>
        <dbReference type="SAM" id="Phobius"/>
    </source>
</evidence>
<dbReference type="AlphaFoldDB" id="G8LWN6"/>
<evidence type="ECO:0000259" key="2">
    <source>
        <dbReference type="Pfam" id="PF01841"/>
    </source>
</evidence>
<proteinExistence type="predicted"/>
<feature type="transmembrane region" description="Helical" evidence="1">
    <location>
        <begin position="889"/>
        <end position="906"/>
    </location>
</feature>
<keyword evidence="3" id="KW-0378">Hydrolase</keyword>
<reference evidence="3 4" key="2">
    <citation type="journal article" date="2012" name="Stand. Genomic Sci.">
        <title>Complete Genome Sequence of Clostridium clariflavum DSM 19732.</title>
        <authorList>
            <person name="Izquierdo J.A."/>
            <person name="Goodwin L."/>
            <person name="Davenport K.W."/>
            <person name="Teshima H."/>
            <person name="Bruce D."/>
            <person name="Detter C."/>
            <person name="Tapia R."/>
            <person name="Han S."/>
            <person name="Land M."/>
            <person name="Hauser L."/>
            <person name="Jeffries C.D."/>
            <person name="Han J."/>
            <person name="Pitluck S."/>
            <person name="Nolan M."/>
            <person name="Chen A."/>
            <person name="Huntemann M."/>
            <person name="Mavromatis K."/>
            <person name="Mikhailova N."/>
            <person name="Liolios K."/>
            <person name="Woyke T."/>
            <person name="Lynd L.R."/>
        </authorList>
    </citation>
    <scope>NUCLEOTIDE SEQUENCE [LARGE SCALE GENOMIC DNA]</scope>
    <source>
        <strain evidence="4">DSM 19732 / NBRC 101661 / EBR45</strain>
    </source>
</reference>
<protein>
    <submittedName>
        <fullName evidence="3">Transglutaminase-like enzyme, predicted cysteine protease</fullName>
    </submittedName>
</protein>
<evidence type="ECO:0000313" key="4">
    <source>
        <dbReference type="Proteomes" id="UP000005435"/>
    </source>
</evidence>
<keyword evidence="3" id="KW-0645">Protease</keyword>
<dbReference type="KEGG" id="ccl:Clocl_2107"/>
<dbReference type="InterPro" id="IPR038765">
    <property type="entry name" value="Papain-like_cys_pep_sf"/>
</dbReference>
<dbReference type="RefSeq" id="WP_014255283.1">
    <property type="nucleotide sequence ID" value="NC_016627.1"/>
</dbReference>
<feature type="domain" description="Transglutaminase-like" evidence="2">
    <location>
        <begin position="245"/>
        <end position="385"/>
    </location>
</feature>
<sequence precursor="true">MNIKKSIKIISMFIIIAFCLTFGLPLQQVVALETVVENKLAVETGIPFERPETVTNLGAFADLMSTHINNMKECLENNDQAQFKKELKNAISSLEKIKEDISKELLENKSILDKLNATIAKARFESFKREIDAKINTFTTLFKDLESIANNEKLDEGNIEDLKIKLDEIEKQVSQEQPAQPLGNSLPHQNASIKPEEPIIGNEPSSTSVVKSRSAVYEVLPSTSVEEDLAETPETVLSEKAKKLADTFNTPVEIYEYVRNNIDFEPYYGSRKGAVGTFNQLSGNDYDQASLLIAMLRYKGIPARYVKGTIELPIDQAMEWTGAQDADAAVKVLGALGNPTVAVVSGGKIVAVRTEHVWVEAYLPYKSYNRLGVGKGNRIWMPLDPSFKQYEVVEGLDFNEIAGVTVEQIKEAFTLDADRSEDGDVIKNVNFDKMDSFLEEVTKKIEKYVSENNLDDSYLKDLLKGKKIEPENLGVLQLSLPYKVVTTIAKTNKIYDTDSEKIGFSISGNDLFDLSYGGSNQFNVEFKAVELYGKRITLLWVPATAEDKSIIDSYGGLYKTPTYMIQLKPQLIVDGRVVAEGSAVGFANKQQFKITMKHVGRPAEEITNTVIAGGIYSVSLDLGKIDGEELDIIKERIEKVKDIATENNIYTDEVMGEILNSVGKAYFAQLDAINSVIARAMNVSAVRQVSEAMTGYQPDVKYMFGVPVEVSGGYFYIDVDHDVAGVTSLDNNRENEVAYMLNSGIVGSSMEHVIHEQIFKVPSVSAIKIISEANSRGIPVYAISKDNIDKINELNVSSNVKADIRNSVNSGKIVIIPQEEIRYYDWYGTGYIVMDPETGSAGYMISGGIAGGSIGKTVIVTLIGIATLILGIIDVITLVGAIMAATNPLLLILYFALYAVSLYAVFDTINSIIMYWETGDFKYAKKLAVDLFVELATMGLFKIIKKFAPAIENLFEGLFKQMDKVIEFEAKHGKEITEAIIRISGEEALEHADELIDALKRSGIADDVVEKFAKRGGLNALKELAEFQAKHGNDILEAIVKLNGEGALKHADELIDGLKRSGLGDDLVENIAKHGGTEALQEVAEILPRLKELGATDEVIDVIARAEGVKALDTLENLLYRGFNSSDIVTLSKYGIQTTDYAAKGITYSKVAENVSRMLNSPADYVDLYRAVGPDEFYDIINTNRFNVVEHAYSGKQFGFSFDEILELTDSLPESAAIFKARIPKDVFVKLDFTPLDTFTLKSGSLTVPGDLLEIFNNNLIDLQHVF</sequence>
<organism evidence="3 4">
    <name type="scientific">Acetivibrio clariflavus (strain DSM 19732 / NBRC 101661 / EBR45)</name>
    <name type="common">Clostridium clariflavum</name>
    <dbReference type="NCBI Taxonomy" id="720554"/>
    <lineage>
        <taxon>Bacteria</taxon>
        <taxon>Bacillati</taxon>
        <taxon>Bacillota</taxon>
        <taxon>Clostridia</taxon>
        <taxon>Eubacteriales</taxon>
        <taxon>Oscillospiraceae</taxon>
        <taxon>Acetivibrio</taxon>
    </lineage>
</organism>
<dbReference type="Proteomes" id="UP000005435">
    <property type="component" value="Chromosome"/>
</dbReference>
<keyword evidence="4" id="KW-1185">Reference proteome</keyword>
<name>G8LWN6_ACECE</name>
<dbReference type="HOGENOM" id="CLU_003803_0_0_9"/>
<keyword evidence="1" id="KW-0472">Membrane</keyword>
<gene>
    <name evidence="3" type="ordered locus">Clocl_2107</name>
</gene>
<dbReference type="GO" id="GO:0006508">
    <property type="term" value="P:proteolysis"/>
    <property type="evidence" value="ECO:0007669"/>
    <property type="project" value="UniProtKB-KW"/>
</dbReference>
<dbReference type="STRING" id="720554.Clocl_2107"/>
<keyword evidence="1" id="KW-0812">Transmembrane</keyword>
<keyword evidence="1" id="KW-1133">Transmembrane helix</keyword>